<proteinExistence type="inferred from homology"/>
<comment type="cofactor">
    <cofactor evidence="1">
        <name>thiamine diphosphate</name>
        <dbReference type="ChEBI" id="CHEBI:58937"/>
    </cofactor>
</comment>
<dbReference type="PANTHER" id="PTHR47514">
    <property type="entry name" value="TRANSKETOLASE N-TERMINAL SECTION-RELATED"/>
    <property type="match status" value="1"/>
</dbReference>
<organism evidence="5 6">
    <name type="scientific">Noviherbaspirillum cavernae</name>
    <dbReference type="NCBI Taxonomy" id="2320862"/>
    <lineage>
        <taxon>Bacteria</taxon>
        <taxon>Pseudomonadati</taxon>
        <taxon>Pseudomonadota</taxon>
        <taxon>Betaproteobacteria</taxon>
        <taxon>Burkholderiales</taxon>
        <taxon>Oxalobacteraceae</taxon>
        <taxon>Noviherbaspirillum</taxon>
    </lineage>
</organism>
<feature type="domain" description="Transketolase N-terminal" evidence="4">
    <location>
        <begin position="17"/>
        <end position="252"/>
    </location>
</feature>
<evidence type="ECO:0000256" key="1">
    <source>
        <dbReference type="ARBA" id="ARBA00001964"/>
    </source>
</evidence>
<evidence type="ECO:0000313" key="6">
    <source>
        <dbReference type="Proteomes" id="UP000285190"/>
    </source>
</evidence>
<accession>A0A418WX03</accession>
<sequence length="263" mass="28335">MNNTGNLRQIALKARKRLLDMHYRAKAGHLGGNLSCLDALITLHHAVMQPDDRFVLSKGHAAGALYVTLWSQGKLRDEALDSFCLDNTTLPGHPSGPGIPGLMFSTGSLGHGPSLSAGLAMAARHKGDGRRIYCLCSDGEWQEGACWEALIFAAHQRLDNLTILIDQNGLQGFGTTLEVISCNDLAPRLAAFGATVKMADGHDHSSILEAVSAGEKDKPLIVILDTVKGRGLHYENRLESHYLPLSEDAYTEACAKINAELLS</sequence>
<evidence type="ECO:0000259" key="4">
    <source>
        <dbReference type="Pfam" id="PF00456"/>
    </source>
</evidence>
<comment type="caution">
    <text evidence="5">The sequence shown here is derived from an EMBL/GenBank/DDBJ whole genome shotgun (WGS) entry which is preliminary data.</text>
</comment>
<dbReference type="EMBL" id="QYUN01000002">
    <property type="protein sequence ID" value="RJG04653.1"/>
    <property type="molecule type" value="Genomic_DNA"/>
</dbReference>
<gene>
    <name evidence="5" type="ORF">D3870_00225</name>
</gene>
<dbReference type="InterPro" id="IPR029061">
    <property type="entry name" value="THDP-binding"/>
</dbReference>
<dbReference type="CDD" id="cd02012">
    <property type="entry name" value="TPP_TK"/>
    <property type="match status" value="1"/>
</dbReference>
<dbReference type="PANTHER" id="PTHR47514:SF1">
    <property type="entry name" value="TRANSKETOLASE N-TERMINAL SECTION-RELATED"/>
    <property type="match status" value="1"/>
</dbReference>
<name>A0A418WX03_9BURK</name>
<dbReference type="Pfam" id="PF00456">
    <property type="entry name" value="Transketolase_N"/>
    <property type="match status" value="1"/>
</dbReference>
<reference evidence="5 6" key="1">
    <citation type="submission" date="2018-09" db="EMBL/GenBank/DDBJ databases">
        <authorList>
            <person name="Zhu H."/>
        </authorList>
    </citation>
    <scope>NUCLEOTIDE SEQUENCE [LARGE SCALE GENOMIC DNA]</scope>
    <source>
        <strain evidence="5 6">K2R10-39</strain>
    </source>
</reference>
<comment type="similarity">
    <text evidence="2">Belongs to the transketolase family.</text>
</comment>
<evidence type="ECO:0000313" key="5">
    <source>
        <dbReference type="EMBL" id="RJG04653.1"/>
    </source>
</evidence>
<dbReference type="Gene3D" id="3.40.50.970">
    <property type="match status" value="1"/>
</dbReference>
<dbReference type="SUPFAM" id="SSF52518">
    <property type="entry name" value="Thiamin diphosphate-binding fold (THDP-binding)"/>
    <property type="match status" value="1"/>
</dbReference>
<dbReference type="OrthoDB" id="8732661at2"/>
<evidence type="ECO:0000256" key="2">
    <source>
        <dbReference type="ARBA" id="ARBA00007131"/>
    </source>
</evidence>
<dbReference type="Proteomes" id="UP000285190">
    <property type="component" value="Unassembled WGS sequence"/>
</dbReference>
<dbReference type="RefSeq" id="WP_119735681.1">
    <property type="nucleotide sequence ID" value="NZ_QYUN01000002.1"/>
</dbReference>
<dbReference type="AlphaFoldDB" id="A0A418WX03"/>
<evidence type="ECO:0000256" key="3">
    <source>
        <dbReference type="ARBA" id="ARBA00023052"/>
    </source>
</evidence>
<keyword evidence="3" id="KW-0786">Thiamine pyrophosphate</keyword>
<protein>
    <submittedName>
        <fullName evidence="5">Transketolase</fullName>
    </submittedName>
</protein>
<dbReference type="InterPro" id="IPR005474">
    <property type="entry name" value="Transketolase_N"/>
</dbReference>
<keyword evidence="6" id="KW-1185">Reference proteome</keyword>